<dbReference type="Proteomes" id="UP001500101">
    <property type="component" value="Unassembled WGS sequence"/>
</dbReference>
<accession>A0ABP7YNC3</accession>
<organism evidence="1 2">
    <name type="scientific">Sphingobacterium kyonggiense</name>
    <dbReference type="NCBI Taxonomy" id="714075"/>
    <lineage>
        <taxon>Bacteria</taxon>
        <taxon>Pseudomonadati</taxon>
        <taxon>Bacteroidota</taxon>
        <taxon>Sphingobacteriia</taxon>
        <taxon>Sphingobacteriales</taxon>
        <taxon>Sphingobacteriaceae</taxon>
        <taxon>Sphingobacterium</taxon>
    </lineage>
</organism>
<evidence type="ECO:0000313" key="1">
    <source>
        <dbReference type="EMBL" id="GAA4137895.1"/>
    </source>
</evidence>
<dbReference type="EMBL" id="BAAAZI010000006">
    <property type="protein sequence ID" value="GAA4137895.1"/>
    <property type="molecule type" value="Genomic_DNA"/>
</dbReference>
<name>A0ABP7YNC3_9SPHI</name>
<comment type="caution">
    <text evidence="1">The sequence shown here is derived from an EMBL/GenBank/DDBJ whole genome shotgun (WGS) entry which is preliminary data.</text>
</comment>
<protein>
    <submittedName>
        <fullName evidence="1">Uncharacterized protein</fullName>
    </submittedName>
</protein>
<sequence>MNNLTENQSKVLIAIKDNKNSVAAIIEACEMPKKSATGTLTSLLKANLIRKNADETYSLIESEPLSNDEVSDSKTLVNQVEDLSVINPDQENPMVLLIPYIKSGDGGEELKYALRSWEKNYTGPLKVIIVGEKEEWFSPEITLIPVEPHLIKEVCNCPKPSLILNPQADSTNKVFTALVAEDIKGEFILSNDDIFLLGNTLFADLQTLKAFKDDLDKTAEGDGIYAQNNGLASKALKANNLPVIRYGTHTPMVLNAEKLIDIIEKYKALENGYPLVSLYYNEVYPDARPIVVSGEISDNILASAYRDNIPTETLKTVFETRKFLNCNAKGLISIKPFLEMYFPNPSIYEYSN</sequence>
<evidence type="ECO:0000313" key="2">
    <source>
        <dbReference type="Proteomes" id="UP001500101"/>
    </source>
</evidence>
<reference evidence="2" key="1">
    <citation type="journal article" date="2019" name="Int. J. Syst. Evol. Microbiol.">
        <title>The Global Catalogue of Microorganisms (GCM) 10K type strain sequencing project: providing services to taxonomists for standard genome sequencing and annotation.</title>
        <authorList>
            <consortium name="The Broad Institute Genomics Platform"/>
            <consortium name="The Broad Institute Genome Sequencing Center for Infectious Disease"/>
            <person name="Wu L."/>
            <person name="Ma J."/>
        </authorList>
    </citation>
    <scope>NUCLEOTIDE SEQUENCE [LARGE SCALE GENOMIC DNA]</scope>
    <source>
        <strain evidence="2">JCM 16704</strain>
    </source>
</reference>
<dbReference type="RefSeq" id="WP_344673948.1">
    <property type="nucleotide sequence ID" value="NZ_BAAAZI010000006.1"/>
</dbReference>
<proteinExistence type="predicted"/>
<keyword evidence="2" id="KW-1185">Reference proteome</keyword>
<gene>
    <name evidence="1" type="ORF">GCM10022216_14420</name>
</gene>